<evidence type="ECO:0000313" key="9">
    <source>
        <dbReference type="Proteomes" id="UP000192997"/>
    </source>
</evidence>
<dbReference type="NCBIfam" id="TIGR01728">
    <property type="entry name" value="SsuA_fam"/>
    <property type="match status" value="1"/>
</dbReference>
<evidence type="ECO:0000256" key="1">
    <source>
        <dbReference type="ARBA" id="ARBA00004418"/>
    </source>
</evidence>
<dbReference type="SUPFAM" id="SSF53850">
    <property type="entry name" value="Periplasmic binding protein-like II"/>
    <property type="match status" value="1"/>
</dbReference>
<evidence type="ECO:0000256" key="2">
    <source>
        <dbReference type="ARBA" id="ARBA00010742"/>
    </source>
</evidence>
<dbReference type="FunFam" id="3.40.190.10:FF:000050">
    <property type="entry name" value="Sulfonate ABC transporter substrate-binding protein"/>
    <property type="match status" value="1"/>
</dbReference>
<dbReference type="GO" id="GO:0042626">
    <property type="term" value="F:ATPase-coupled transmembrane transporter activity"/>
    <property type="evidence" value="ECO:0007669"/>
    <property type="project" value="InterPro"/>
</dbReference>
<dbReference type="EMBL" id="NBYN01000058">
    <property type="protein sequence ID" value="OSO89217.1"/>
    <property type="molecule type" value="Genomic_DNA"/>
</dbReference>
<dbReference type="SMART" id="SM00062">
    <property type="entry name" value="PBPb"/>
    <property type="match status" value="1"/>
</dbReference>
<keyword evidence="3" id="KW-0813">Transport</keyword>
<dbReference type="Pfam" id="PF09084">
    <property type="entry name" value="NMT1"/>
    <property type="match status" value="1"/>
</dbReference>
<comment type="function">
    <text evidence="5">Part of a binding-protein-dependent transport system for aliphatic sulfonates. Putative binding protein.</text>
</comment>
<dbReference type="InterPro" id="IPR010067">
    <property type="entry name" value="ABC_SsuA_sub-bd"/>
</dbReference>
<evidence type="ECO:0000256" key="6">
    <source>
        <dbReference type="ARBA" id="ARBA00070228"/>
    </source>
</evidence>
<dbReference type="GO" id="GO:0042597">
    <property type="term" value="C:periplasmic space"/>
    <property type="evidence" value="ECO:0007669"/>
    <property type="project" value="UniProtKB-SubCell"/>
</dbReference>
<dbReference type="Proteomes" id="UP000192997">
    <property type="component" value="Unassembled WGS sequence"/>
</dbReference>
<evidence type="ECO:0000259" key="7">
    <source>
        <dbReference type="SMART" id="SM00062"/>
    </source>
</evidence>
<dbReference type="AlphaFoldDB" id="A0A1X4G464"/>
<name>A0A1X4G464_9CYAN</name>
<organism evidence="8 9">
    <name type="scientific">Cylindrospermopsis raciborskii CENA303</name>
    <dbReference type="NCBI Taxonomy" id="1170769"/>
    <lineage>
        <taxon>Bacteria</taxon>
        <taxon>Bacillati</taxon>
        <taxon>Cyanobacteriota</taxon>
        <taxon>Cyanophyceae</taxon>
        <taxon>Nostocales</taxon>
        <taxon>Aphanizomenonaceae</taxon>
        <taxon>Cylindrospermopsis</taxon>
    </lineage>
</organism>
<dbReference type="InterPro" id="IPR001638">
    <property type="entry name" value="Solute-binding_3/MltF_N"/>
</dbReference>
<comment type="caution">
    <text evidence="8">The sequence shown here is derived from an EMBL/GenBank/DDBJ whole genome shotgun (WGS) entry which is preliminary data.</text>
</comment>
<dbReference type="Gene3D" id="3.40.190.10">
    <property type="entry name" value="Periplasmic binding protein-like II"/>
    <property type="match status" value="2"/>
</dbReference>
<comment type="similarity">
    <text evidence="2">Belongs to the bacterial solute-binding protein SsuA/TauA family.</text>
</comment>
<sequence length="349" mass="38639">MNFNFPLPRRTAIKKFVKYSALGALLFTLPITGNIVQAENPRLANKTGIQTKVVRMAYQTSGDIVKIKGVVDKRLQSLGIQVEWSPFPAGPQLMEAMNANRVDIGTVGETPPIFAQAAGAQLTYIAARKPSRGEGSAIVVQKDSPIKTLKDLKGKKVVFQKGSAAHYLLLRALGEVGLKYGDIQPVSLTPAEARDAFIQKKIDAWVAWDPFIAFVQQTANARVLRNASGIATQGGFYMTRRDFARENPELVKIILEEIDKLGQWAESNRDEVVKILAPELKIDPSILKVVVGRRTFRLQKITSPVISEQQRIADLFYNEGVIPTKIAVRESFLTPQQYTTITPARIGNR</sequence>
<dbReference type="PANTHER" id="PTHR30024">
    <property type="entry name" value="ALIPHATIC SULFONATES-BINDING PROTEIN-RELATED"/>
    <property type="match status" value="1"/>
</dbReference>
<accession>A0A1X4G464</accession>
<evidence type="ECO:0000313" key="8">
    <source>
        <dbReference type="EMBL" id="OSO89217.1"/>
    </source>
</evidence>
<evidence type="ECO:0000256" key="4">
    <source>
        <dbReference type="ARBA" id="ARBA00022729"/>
    </source>
</evidence>
<dbReference type="CDD" id="cd13557">
    <property type="entry name" value="PBP2_SsuA"/>
    <property type="match status" value="1"/>
</dbReference>
<evidence type="ECO:0000256" key="3">
    <source>
        <dbReference type="ARBA" id="ARBA00022448"/>
    </source>
</evidence>
<proteinExistence type="inferred from homology"/>
<protein>
    <recommendedName>
        <fullName evidence="6">Putative aliphatic sulfonates-binding protein</fullName>
    </recommendedName>
</protein>
<dbReference type="GO" id="GO:0016020">
    <property type="term" value="C:membrane"/>
    <property type="evidence" value="ECO:0007669"/>
    <property type="project" value="InterPro"/>
</dbReference>
<reference evidence="9" key="1">
    <citation type="submission" date="2017-04" db="EMBL/GenBank/DDBJ databases">
        <authorList>
            <person name="Abreu V.A."/>
            <person name="Popin R.V."/>
            <person name="Rigonato J."/>
            <person name="Andreote A.P."/>
            <person name="Schaker P.C."/>
            <person name="Hoff-Risseti C."/>
            <person name="Alvarenga D.O."/>
            <person name="Varani A.M."/>
            <person name="Fiore M.F."/>
        </authorList>
    </citation>
    <scope>NUCLEOTIDE SEQUENCE [LARGE SCALE GENOMIC DNA]</scope>
    <source>
        <strain evidence="9">CENA303</strain>
    </source>
</reference>
<comment type="subcellular location">
    <subcellularLocation>
        <location evidence="1">Periplasm</location>
    </subcellularLocation>
</comment>
<dbReference type="RefSeq" id="WP_085728939.1">
    <property type="nucleotide sequence ID" value="NZ_NBYN01000058.1"/>
</dbReference>
<dbReference type="InterPro" id="IPR015168">
    <property type="entry name" value="SsuA/THI5"/>
</dbReference>
<feature type="domain" description="Solute-binding protein family 3/N-terminal" evidence="7">
    <location>
        <begin position="53"/>
        <end position="272"/>
    </location>
</feature>
<evidence type="ECO:0000256" key="5">
    <source>
        <dbReference type="ARBA" id="ARBA00055538"/>
    </source>
</evidence>
<dbReference type="PANTHER" id="PTHR30024:SF42">
    <property type="entry name" value="ALIPHATIC SULFONATES-BINDING PROTEIN-RELATED"/>
    <property type="match status" value="1"/>
</dbReference>
<gene>
    <name evidence="8" type="ORF">B7O87_13430</name>
</gene>
<keyword evidence="4" id="KW-0732">Signal</keyword>